<evidence type="ECO:0000313" key="3">
    <source>
        <dbReference type="Proteomes" id="UP000054874"/>
    </source>
</evidence>
<name>A0A0V8QB38_9FIRM</name>
<feature type="transmembrane region" description="Helical" evidence="1">
    <location>
        <begin position="67"/>
        <end position="91"/>
    </location>
</feature>
<accession>A0A0V8QB38</accession>
<dbReference type="AlphaFoldDB" id="A0A0V8QB38"/>
<protein>
    <submittedName>
        <fullName evidence="2">Uncharacterized protein</fullName>
    </submittedName>
</protein>
<evidence type="ECO:0000313" key="2">
    <source>
        <dbReference type="EMBL" id="KSV57805.1"/>
    </source>
</evidence>
<sequence>MKLRISAVACYCTYFEGMYMKKILYLMVTLLELLLLVGSYAVNYFTVKKLGMVRWVNARGLSWEKSYPIPVIKGAVLILMIAFTILVLYLFMKQRKALRRITYPMIGGMLALDILSIGYILFSSFRQMRSYYLISILFAATAFLQLFKAFIGILVCRNEK</sequence>
<feature type="transmembrane region" description="Helical" evidence="1">
    <location>
        <begin position="131"/>
        <end position="156"/>
    </location>
</feature>
<gene>
    <name evidence="2" type="ORF">ASU35_15005</name>
</gene>
<dbReference type="Proteomes" id="UP000054874">
    <property type="component" value="Unassembled WGS sequence"/>
</dbReference>
<proteinExistence type="predicted"/>
<reference evidence="2 3" key="1">
    <citation type="submission" date="2015-11" db="EMBL/GenBank/DDBJ databases">
        <title>Butyribacter intestini gen. nov., sp. nov., a butyric acid-producing bacterium of the family Lachnospiraceae isolated from the human faeces.</title>
        <authorList>
            <person name="Zou Y."/>
            <person name="Xue W."/>
            <person name="Luo G."/>
            <person name="Lv M."/>
        </authorList>
    </citation>
    <scope>NUCLEOTIDE SEQUENCE [LARGE SCALE GENOMIC DNA]</scope>
    <source>
        <strain evidence="2 3">ACET-33324</strain>
    </source>
</reference>
<dbReference type="STRING" id="290052.ASU35_15005"/>
<keyword evidence="1" id="KW-1133">Transmembrane helix</keyword>
<dbReference type="EMBL" id="LNAM01000198">
    <property type="protein sequence ID" value="KSV57805.1"/>
    <property type="molecule type" value="Genomic_DNA"/>
</dbReference>
<keyword evidence="1" id="KW-0812">Transmembrane</keyword>
<comment type="caution">
    <text evidence="2">The sequence shown here is derived from an EMBL/GenBank/DDBJ whole genome shotgun (WGS) entry which is preliminary data.</text>
</comment>
<feature type="transmembrane region" description="Helical" evidence="1">
    <location>
        <begin position="103"/>
        <end position="125"/>
    </location>
</feature>
<keyword evidence="3" id="KW-1185">Reference proteome</keyword>
<keyword evidence="1" id="KW-0472">Membrane</keyword>
<feature type="transmembrane region" description="Helical" evidence="1">
    <location>
        <begin position="23"/>
        <end position="47"/>
    </location>
</feature>
<organism evidence="2 3">
    <name type="scientific">Acetivibrio ethanolgignens</name>
    <dbReference type="NCBI Taxonomy" id="290052"/>
    <lineage>
        <taxon>Bacteria</taxon>
        <taxon>Bacillati</taxon>
        <taxon>Bacillota</taxon>
        <taxon>Clostridia</taxon>
        <taxon>Eubacteriales</taxon>
        <taxon>Oscillospiraceae</taxon>
        <taxon>Acetivibrio</taxon>
    </lineage>
</organism>
<evidence type="ECO:0000256" key="1">
    <source>
        <dbReference type="SAM" id="Phobius"/>
    </source>
</evidence>